<protein>
    <submittedName>
        <fullName evidence="1">Uncharacterized protein</fullName>
    </submittedName>
</protein>
<gene>
    <name evidence="1" type="ORF">ACK4CT_35570</name>
</gene>
<keyword evidence="2" id="KW-1185">Reference proteome</keyword>
<dbReference type="RefSeq" id="WP_165588885.1">
    <property type="nucleotide sequence ID" value="NZ_JBKBDD010000025.1"/>
</dbReference>
<evidence type="ECO:0000313" key="1">
    <source>
        <dbReference type="EMBL" id="MFN6548487.1"/>
    </source>
</evidence>
<reference evidence="1 2" key="1">
    <citation type="submission" date="2024-12" db="EMBL/GenBank/DDBJ databases">
        <title>The coexistence of Mycolicibacterium septicum and Mycolicibacterium nivoides in clinical samples.</title>
        <authorList>
            <person name="Wang C."/>
            <person name="Feng Y."/>
            <person name="Zong Z."/>
        </authorList>
    </citation>
    <scope>NUCLEOTIDE SEQUENCE [LARGE SCALE GENOMIC DNA]</scope>
    <source>
        <strain evidence="1 2">120309</strain>
    </source>
</reference>
<sequence length="52" mass="6059">MEESAEDLDLDRLPAVVETYFAQERAWHRLLRGTGLQDETASRAELARWVQQ</sequence>
<dbReference type="EMBL" id="JBKBDD010000025">
    <property type="protein sequence ID" value="MFN6548487.1"/>
    <property type="molecule type" value="Genomic_DNA"/>
</dbReference>
<organism evidence="1 2">
    <name type="scientific">Mycolicibacterium nivoides</name>
    <dbReference type="NCBI Taxonomy" id="2487344"/>
    <lineage>
        <taxon>Bacteria</taxon>
        <taxon>Bacillati</taxon>
        <taxon>Actinomycetota</taxon>
        <taxon>Actinomycetes</taxon>
        <taxon>Mycobacteriales</taxon>
        <taxon>Mycobacteriaceae</taxon>
        <taxon>Mycolicibacterium</taxon>
    </lineage>
</organism>
<comment type="caution">
    <text evidence="1">The sequence shown here is derived from an EMBL/GenBank/DDBJ whole genome shotgun (WGS) entry which is preliminary data.</text>
</comment>
<accession>A0ABW9LN96</accession>
<dbReference type="Proteomes" id="UP001635816">
    <property type="component" value="Unassembled WGS sequence"/>
</dbReference>
<proteinExistence type="predicted"/>
<evidence type="ECO:0000313" key="2">
    <source>
        <dbReference type="Proteomes" id="UP001635816"/>
    </source>
</evidence>
<name>A0ABW9LN96_9MYCO</name>